<dbReference type="NCBIfam" id="TIGR03160">
    <property type="entry name" value="cobT_DBIPRT"/>
    <property type="match status" value="1"/>
</dbReference>
<dbReference type="AlphaFoldDB" id="A0A9X7YN99"/>
<dbReference type="EMBL" id="CP046056">
    <property type="protein sequence ID" value="QQD23519.1"/>
    <property type="molecule type" value="Genomic_DNA"/>
</dbReference>
<organism evidence="11 12">
    <name type="scientific">Venatoribacter cucullus</name>
    <dbReference type="NCBI Taxonomy" id="2661630"/>
    <lineage>
        <taxon>Bacteria</taxon>
        <taxon>Pseudomonadati</taxon>
        <taxon>Pseudomonadota</taxon>
        <taxon>Gammaproteobacteria</taxon>
        <taxon>Oceanospirillales</taxon>
        <taxon>Oceanospirillaceae</taxon>
        <taxon>Venatoribacter</taxon>
    </lineage>
</organism>
<sequence>MTIQAWWQQPAAAVSESFRQQALARQNQLTKPPGALGQLEQVAVQLAALQQRVKPAVQNPQLVVFAGDHGVVAQGVSAFPQAVTVAMLSNFVAGGAAVAVLARLHGIGLSVVNCGTVTPCEHLAGVIQCPVMPGTQDFSQQPAMSPAQAQQALRIGAEQVERLHAEGCDLFMAGEMGIGNTSAASCLAALLLQQDVVALTGPGTGVQGAALSHKQQVLAASVARAQPLVSSPLQALEQVGGLELAAMCGAFMRAAQLGIPVLVDGFIATASALLAVQLNPGVREWLLFGHRSAEPGHAALLQALAAEPLIQLGMRLGEGSGAAVAYGVVQQALALHNGMATFAEAGIG</sequence>
<dbReference type="PANTHER" id="PTHR43463">
    <property type="entry name" value="NICOTINATE-NUCLEOTIDE--DIMETHYLBENZIMIDAZOLE PHOSPHORIBOSYLTRANSFERASE"/>
    <property type="match status" value="1"/>
</dbReference>
<name>A0A9X7YN99_9GAMM</name>
<evidence type="ECO:0000256" key="7">
    <source>
        <dbReference type="ARBA" id="ARBA00022679"/>
    </source>
</evidence>
<dbReference type="Pfam" id="PF02277">
    <property type="entry name" value="DBI_PRT"/>
    <property type="match status" value="1"/>
</dbReference>
<evidence type="ECO:0000256" key="5">
    <source>
        <dbReference type="ARBA" id="ARBA00022573"/>
    </source>
</evidence>
<accession>A0A9X7YN99</accession>
<keyword evidence="6 10" id="KW-0328">Glycosyltransferase</keyword>
<dbReference type="Gene3D" id="1.10.1610.10">
    <property type="match status" value="1"/>
</dbReference>
<keyword evidence="5 10" id="KW-0169">Cobalamin biosynthesis</keyword>
<dbReference type="RefSeq" id="WP_228346046.1">
    <property type="nucleotide sequence ID" value="NZ_CP046056.1"/>
</dbReference>
<evidence type="ECO:0000313" key="11">
    <source>
        <dbReference type="EMBL" id="QQD23519.1"/>
    </source>
</evidence>
<dbReference type="InterPro" id="IPR017846">
    <property type="entry name" value="Nict_dMeBzImd_PRibTrfase_bact"/>
</dbReference>
<feature type="active site" description="Proton acceptor" evidence="10">
    <location>
        <position position="318"/>
    </location>
</feature>
<comment type="pathway">
    <text evidence="1 10">Nucleoside biosynthesis; alpha-ribazole biosynthesis; alpha-ribazole from 5,6-dimethylbenzimidazole: step 1/2.</text>
</comment>
<evidence type="ECO:0000256" key="4">
    <source>
        <dbReference type="ARBA" id="ARBA00015486"/>
    </source>
</evidence>
<reference evidence="11 12" key="1">
    <citation type="submission" date="2019-11" db="EMBL/GenBank/DDBJ databases">
        <title>Venatorbacter sp. nov. a predator of Campylobacter and other Gram-negative bacteria.</title>
        <authorList>
            <person name="Saeedi A."/>
            <person name="Cummings N.J."/>
            <person name="Connerton I.F."/>
            <person name="Connerton P.L."/>
        </authorList>
    </citation>
    <scope>NUCLEOTIDE SEQUENCE [LARGE SCALE GENOMIC DNA]</scope>
    <source>
        <strain evidence="11">XL5</strain>
    </source>
</reference>
<evidence type="ECO:0000256" key="10">
    <source>
        <dbReference type="HAMAP-Rule" id="MF_00230"/>
    </source>
</evidence>
<dbReference type="GO" id="GO:0009236">
    <property type="term" value="P:cobalamin biosynthetic process"/>
    <property type="evidence" value="ECO:0007669"/>
    <property type="project" value="UniProtKB-UniRule"/>
</dbReference>
<evidence type="ECO:0000256" key="6">
    <source>
        <dbReference type="ARBA" id="ARBA00022676"/>
    </source>
</evidence>
<evidence type="ECO:0000256" key="8">
    <source>
        <dbReference type="ARBA" id="ARBA00030686"/>
    </source>
</evidence>
<protein>
    <recommendedName>
        <fullName evidence="4 10">Nicotinate-nucleotide--dimethylbenzimidazole phosphoribosyltransferase</fullName>
        <shortName evidence="10">NN:DBI PRT</shortName>
        <ecNumber evidence="3 10">2.4.2.21</ecNumber>
    </recommendedName>
    <alternativeName>
        <fullName evidence="8 10">N(1)-alpha-phosphoribosyltransferase</fullName>
    </alternativeName>
</protein>
<dbReference type="GO" id="GO:0008939">
    <property type="term" value="F:nicotinate-nucleotide-dimethylbenzimidazole phosphoribosyltransferase activity"/>
    <property type="evidence" value="ECO:0007669"/>
    <property type="project" value="UniProtKB-UniRule"/>
</dbReference>
<proteinExistence type="inferred from homology"/>
<comment type="function">
    <text evidence="10">Catalyzes the synthesis of alpha-ribazole-5'-phosphate from nicotinate mononucleotide (NAMN) and 5,6-dimethylbenzimidazole (DMB).</text>
</comment>
<dbReference type="HAMAP" id="MF_00230">
    <property type="entry name" value="CobT"/>
    <property type="match status" value="1"/>
</dbReference>
<dbReference type="Gene3D" id="3.40.50.10210">
    <property type="match status" value="1"/>
</dbReference>
<dbReference type="InterPro" id="IPR036087">
    <property type="entry name" value="Nict_dMeBzImd_PRibTrfase_sf"/>
</dbReference>
<dbReference type="PANTHER" id="PTHR43463:SF1">
    <property type="entry name" value="NICOTINATE-NUCLEOTIDE--DIMETHYLBENZIMIDAZOLE PHOSPHORIBOSYLTRANSFERASE"/>
    <property type="match status" value="1"/>
</dbReference>
<dbReference type="FunFam" id="3.40.50.10210:FF:000001">
    <property type="entry name" value="Nicotinate-nucleotide--dimethylbenzimidazole phosphoribosyltransferase"/>
    <property type="match status" value="1"/>
</dbReference>
<keyword evidence="7 10" id="KW-0808">Transferase</keyword>
<evidence type="ECO:0000256" key="9">
    <source>
        <dbReference type="ARBA" id="ARBA00047340"/>
    </source>
</evidence>
<dbReference type="CDD" id="cd02439">
    <property type="entry name" value="DMB-PRT_CobT"/>
    <property type="match status" value="1"/>
</dbReference>
<dbReference type="KEGG" id="vcw:GJQ55_03030"/>
<dbReference type="InterPro" id="IPR003200">
    <property type="entry name" value="Nict_dMeBzImd_PRibTrfase"/>
</dbReference>
<dbReference type="NCBIfam" id="NF000996">
    <property type="entry name" value="PRK00105.1"/>
    <property type="match status" value="1"/>
</dbReference>
<comment type="similarity">
    <text evidence="2 10">Belongs to the CobT family.</text>
</comment>
<evidence type="ECO:0000256" key="2">
    <source>
        <dbReference type="ARBA" id="ARBA00007110"/>
    </source>
</evidence>
<gene>
    <name evidence="10 11" type="primary">cobT</name>
    <name evidence="11" type="ORF">GJQ55_03030</name>
</gene>
<evidence type="ECO:0000313" key="12">
    <source>
        <dbReference type="Proteomes" id="UP000596074"/>
    </source>
</evidence>
<dbReference type="InterPro" id="IPR023195">
    <property type="entry name" value="Nict_dMeBzImd_PRibTrfase_N"/>
</dbReference>
<dbReference type="EC" id="2.4.2.21" evidence="3 10"/>
<comment type="catalytic activity">
    <reaction evidence="9 10">
        <text>5,6-dimethylbenzimidazole + nicotinate beta-D-ribonucleotide = alpha-ribazole 5'-phosphate + nicotinate + H(+)</text>
        <dbReference type="Rhea" id="RHEA:11196"/>
        <dbReference type="ChEBI" id="CHEBI:15378"/>
        <dbReference type="ChEBI" id="CHEBI:15890"/>
        <dbReference type="ChEBI" id="CHEBI:32544"/>
        <dbReference type="ChEBI" id="CHEBI:57502"/>
        <dbReference type="ChEBI" id="CHEBI:57918"/>
        <dbReference type="EC" id="2.4.2.21"/>
    </reaction>
</comment>
<evidence type="ECO:0000256" key="1">
    <source>
        <dbReference type="ARBA" id="ARBA00005049"/>
    </source>
</evidence>
<keyword evidence="12" id="KW-1185">Reference proteome</keyword>
<dbReference type="SUPFAM" id="SSF52733">
    <property type="entry name" value="Nicotinate mononucleotide:5,6-dimethylbenzimidazole phosphoribosyltransferase (CobT)"/>
    <property type="match status" value="1"/>
</dbReference>
<evidence type="ECO:0000256" key="3">
    <source>
        <dbReference type="ARBA" id="ARBA00011991"/>
    </source>
</evidence>
<dbReference type="Proteomes" id="UP000596074">
    <property type="component" value="Chromosome"/>
</dbReference>